<dbReference type="SUPFAM" id="SSF53756">
    <property type="entry name" value="UDP-Glycosyltransferase/glycogen phosphorylase"/>
    <property type="match status" value="1"/>
</dbReference>
<accession>A0A381PPR3</accession>
<evidence type="ECO:0000313" key="2">
    <source>
        <dbReference type="EMBL" id="SUZ67463.1"/>
    </source>
</evidence>
<sequence>MRVLHLNSPAKVGWVLAQAQRRLGVEATVVLTHSRHWHHYYDVDLTSYDTSTLSGKYSVGRELLGLVRSCDLLHYHGAPISRGYRDLLIWAVGLGKPVFLHHHGSEVREQQYPWLASRLSRHRFVSTPDLLSWVPAAEWIPNPVLLEQLPRTAPPASERPLLVHVPTDREVKNTEAVLAAVAELRQRDIEFDFRLVENCTYQETIAALQQADIVVDWVNPRFGIYGVLSIEAMALGRPVVCTLNPGLYEESELPVIPASPTELAGVLQRLIAAPENRKRIGVAGRHFVLKHHNPDQVALRVLRAYREWA</sequence>
<proteinExistence type="predicted"/>
<organism evidence="2">
    <name type="scientific">marine metagenome</name>
    <dbReference type="NCBI Taxonomy" id="408172"/>
    <lineage>
        <taxon>unclassified sequences</taxon>
        <taxon>metagenomes</taxon>
        <taxon>ecological metagenomes</taxon>
    </lineage>
</organism>
<evidence type="ECO:0000259" key="1">
    <source>
        <dbReference type="Pfam" id="PF13524"/>
    </source>
</evidence>
<reference evidence="2" key="1">
    <citation type="submission" date="2018-05" db="EMBL/GenBank/DDBJ databases">
        <authorList>
            <person name="Lanie J.A."/>
            <person name="Ng W.-L."/>
            <person name="Kazmierczak K.M."/>
            <person name="Andrzejewski T.M."/>
            <person name="Davidsen T.M."/>
            <person name="Wayne K.J."/>
            <person name="Tettelin H."/>
            <person name="Glass J.I."/>
            <person name="Rusch D."/>
            <person name="Podicherti R."/>
            <person name="Tsui H.-C.T."/>
            <person name="Winkler M.E."/>
        </authorList>
    </citation>
    <scope>NUCLEOTIDE SEQUENCE</scope>
</reference>
<dbReference type="InterPro" id="IPR055259">
    <property type="entry name" value="YkvP/CgeB_Glyco_trans-like"/>
</dbReference>
<feature type="domain" description="Spore protein YkvP/CgeB glycosyl transferase-like" evidence="1">
    <location>
        <begin position="196"/>
        <end position="301"/>
    </location>
</feature>
<gene>
    <name evidence="2" type="ORF">METZ01_LOCUS20317</name>
</gene>
<dbReference type="AlphaFoldDB" id="A0A381PPR3"/>
<protein>
    <recommendedName>
        <fullName evidence="1">Spore protein YkvP/CgeB glycosyl transferase-like domain-containing protein</fullName>
    </recommendedName>
</protein>
<dbReference type="CDD" id="cd03801">
    <property type="entry name" value="GT4_PimA-like"/>
    <property type="match status" value="1"/>
</dbReference>
<name>A0A381PPR3_9ZZZZ</name>
<dbReference type="Gene3D" id="3.40.50.2000">
    <property type="entry name" value="Glycogen Phosphorylase B"/>
    <property type="match status" value="4"/>
</dbReference>
<dbReference type="EMBL" id="UINC01001013">
    <property type="protein sequence ID" value="SUZ67463.1"/>
    <property type="molecule type" value="Genomic_DNA"/>
</dbReference>
<dbReference type="Pfam" id="PF13524">
    <property type="entry name" value="Glyco_trans_1_2"/>
    <property type="match status" value="1"/>
</dbReference>